<comment type="caution">
    <text evidence="1">The sequence shown here is derived from an EMBL/GenBank/DDBJ whole genome shotgun (WGS) entry which is preliminary data.</text>
</comment>
<name>A0A2P4XMY6_9STRA</name>
<protein>
    <submittedName>
        <fullName evidence="1">Uncharacterized protein</fullName>
    </submittedName>
</protein>
<gene>
    <name evidence="1" type="ORF">PHPALM_17204</name>
</gene>
<dbReference type="Proteomes" id="UP000237271">
    <property type="component" value="Unassembled WGS sequence"/>
</dbReference>
<dbReference type="EMBL" id="NCKW01009514">
    <property type="protein sequence ID" value="POM66869.1"/>
    <property type="molecule type" value="Genomic_DNA"/>
</dbReference>
<sequence>MFLKDIEERNLYGSLVDDGSEQYRGIRMFIILPTKKGFECSHMKMCQLGLRGLLKRAGYTVPRPGEGWEDVCDQYWHNLFNIKRFETSNRKFAGEIVTDGKAVTIVMRKPKQEVGPAKTYTEDDFDVLWGLDPGRRDMFVATNQWEDTVSCSSKELYEEARYTKAKQKIRCWQD</sequence>
<keyword evidence="2" id="KW-1185">Reference proteome</keyword>
<evidence type="ECO:0000313" key="1">
    <source>
        <dbReference type="EMBL" id="POM66869.1"/>
    </source>
</evidence>
<reference evidence="1 2" key="1">
    <citation type="journal article" date="2017" name="Genome Biol. Evol.">
        <title>Phytophthora megakarya and P. palmivora, closely related causal agents of cacao black pod rot, underwent increases in genome sizes and gene numbers by different mechanisms.</title>
        <authorList>
            <person name="Ali S.S."/>
            <person name="Shao J."/>
            <person name="Lary D.J."/>
            <person name="Kronmiller B."/>
            <person name="Shen D."/>
            <person name="Strem M.D."/>
            <person name="Amoako-Attah I."/>
            <person name="Akrofi A.Y."/>
            <person name="Begoude B.A."/>
            <person name="Ten Hoopen G.M."/>
            <person name="Coulibaly K."/>
            <person name="Kebe B.I."/>
            <person name="Melnick R.L."/>
            <person name="Guiltinan M.J."/>
            <person name="Tyler B.M."/>
            <person name="Meinhardt L.W."/>
            <person name="Bailey B.A."/>
        </authorList>
    </citation>
    <scope>NUCLEOTIDE SEQUENCE [LARGE SCALE GENOMIC DNA]</scope>
    <source>
        <strain evidence="2">sbr112.9</strain>
    </source>
</reference>
<evidence type="ECO:0000313" key="2">
    <source>
        <dbReference type="Proteomes" id="UP000237271"/>
    </source>
</evidence>
<organism evidence="1 2">
    <name type="scientific">Phytophthora palmivora</name>
    <dbReference type="NCBI Taxonomy" id="4796"/>
    <lineage>
        <taxon>Eukaryota</taxon>
        <taxon>Sar</taxon>
        <taxon>Stramenopiles</taxon>
        <taxon>Oomycota</taxon>
        <taxon>Peronosporomycetes</taxon>
        <taxon>Peronosporales</taxon>
        <taxon>Peronosporaceae</taxon>
        <taxon>Phytophthora</taxon>
    </lineage>
</organism>
<proteinExistence type="predicted"/>
<accession>A0A2P4XMY6</accession>
<dbReference type="AlphaFoldDB" id="A0A2P4XMY6"/>
<dbReference type="OrthoDB" id="102943at2759"/>